<dbReference type="GO" id="GO:0050660">
    <property type="term" value="F:flavin adenine dinucleotide binding"/>
    <property type="evidence" value="ECO:0007669"/>
    <property type="project" value="InterPro"/>
</dbReference>
<dbReference type="InterPro" id="IPR037069">
    <property type="entry name" value="AcylCoA_DH/ox_N_sf"/>
</dbReference>
<evidence type="ECO:0000256" key="2">
    <source>
        <dbReference type="ARBA" id="ARBA00009347"/>
    </source>
</evidence>
<dbReference type="STRING" id="91360.SAMN05660330_00842"/>
<dbReference type="RefSeq" id="WP_092220102.1">
    <property type="nucleotide sequence ID" value="NZ_FNJI01000005.1"/>
</dbReference>
<evidence type="ECO:0000256" key="4">
    <source>
        <dbReference type="ARBA" id="ARBA00022630"/>
    </source>
</evidence>
<dbReference type="Gene3D" id="1.20.140.10">
    <property type="entry name" value="Butyryl-CoA Dehydrogenase, subunit A, domain 3"/>
    <property type="match status" value="1"/>
</dbReference>
<evidence type="ECO:0000313" key="7">
    <source>
        <dbReference type="EMBL" id="SDO71312.1"/>
    </source>
</evidence>
<evidence type="ECO:0000256" key="3">
    <source>
        <dbReference type="ARBA" id="ARBA00011881"/>
    </source>
</evidence>
<dbReference type="OrthoDB" id="5427839at2"/>
<keyword evidence="5" id="KW-0274">FAD</keyword>
<dbReference type="PANTHER" id="PTHR43884:SF19">
    <property type="entry name" value="ACYL-COA DEHYDROGENASE FADE4-RELATED"/>
    <property type="match status" value="1"/>
</dbReference>
<evidence type="ECO:0000256" key="5">
    <source>
        <dbReference type="ARBA" id="ARBA00022827"/>
    </source>
</evidence>
<dbReference type="InterPro" id="IPR009075">
    <property type="entry name" value="AcylCo_DH/oxidase_C"/>
</dbReference>
<evidence type="ECO:0000259" key="6">
    <source>
        <dbReference type="Pfam" id="PF00441"/>
    </source>
</evidence>
<evidence type="ECO:0000256" key="1">
    <source>
        <dbReference type="ARBA" id="ARBA00001974"/>
    </source>
</evidence>
<dbReference type="Gene3D" id="1.10.540.10">
    <property type="entry name" value="Acyl-CoA dehydrogenase/oxidase, N-terminal domain"/>
    <property type="match status" value="1"/>
</dbReference>
<dbReference type="SUPFAM" id="SSF56645">
    <property type="entry name" value="Acyl-CoA dehydrogenase NM domain-like"/>
    <property type="match status" value="1"/>
</dbReference>
<sequence length="567" mass="65291">MNLLNPHKYEGKGLDEKTQAMMRKVIDYFEQKGLKSIKEDYHNRVWNYEFVDFMKEHNVLATLMTPSGYGAEDSRWDTYRNVAFAELMGFYGFTYWYTFQVTMLGLAPVWMGCNEEIKHKTAKLLQEGEVFAFGLSEKEHGADIYSSDMMLHPQPDGSYVARGDKYYIGNGNEAAIVSTFGKMADSGEYVFFGVDSKHEKYECVKNVVNQQNYVAEYVLHDYPITEADIMETGPKAWDNMLNTINVCKFNLGFGGIGLCTHAFYEAIDHAANRNVYGMFVTDFPHVKRLFTDAYCRLVAMKLFSDRATDYMRSAGPEDRRYLLYNPMVKMKVTTQGEEVINLLWDVIAAKGFEKDTFFEMAGIEIRGLPKLEGTVHVNIALIVKFMKNYLFNPKEFPKVVQRTDAVNDDFLFDQGPTKGLGRIQFHDYNLAYKGVDLPNVNLFKEQINLFKEFLMKATPDADQAKDIDYLLAVGEVFCLVPYGQLILENCEILGVEDDLVNEIFDFMVRDFSKHALTIHSKPSNTELQRELSLKMIKAPAANPQQFAKIWKNYVYAMKDQYRMKDQE</sequence>
<organism evidence="7 8">
    <name type="scientific">Desulforhopalus singaporensis</name>
    <dbReference type="NCBI Taxonomy" id="91360"/>
    <lineage>
        <taxon>Bacteria</taxon>
        <taxon>Pseudomonadati</taxon>
        <taxon>Thermodesulfobacteriota</taxon>
        <taxon>Desulfobulbia</taxon>
        <taxon>Desulfobulbales</taxon>
        <taxon>Desulfocapsaceae</taxon>
        <taxon>Desulforhopalus</taxon>
    </lineage>
</organism>
<dbReference type="InterPro" id="IPR046373">
    <property type="entry name" value="Acyl-CoA_Oxase/DH_mid-dom_sf"/>
</dbReference>
<feature type="domain" description="Acyl-CoA dehydrogenase/oxidase C-terminal" evidence="6">
    <location>
        <begin position="237"/>
        <end position="385"/>
    </location>
</feature>
<dbReference type="AlphaFoldDB" id="A0A1H0LSV6"/>
<dbReference type="GO" id="GO:0003995">
    <property type="term" value="F:acyl-CoA dehydrogenase activity"/>
    <property type="evidence" value="ECO:0007669"/>
    <property type="project" value="TreeGrafter"/>
</dbReference>
<keyword evidence="8" id="KW-1185">Reference proteome</keyword>
<comment type="cofactor">
    <cofactor evidence="1">
        <name>FAD</name>
        <dbReference type="ChEBI" id="CHEBI:57692"/>
    </cofactor>
</comment>
<reference evidence="7 8" key="1">
    <citation type="submission" date="2016-10" db="EMBL/GenBank/DDBJ databases">
        <authorList>
            <person name="de Groot N.N."/>
        </authorList>
    </citation>
    <scope>NUCLEOTIDE SEQUENCE [LARGE SCALE GENOMIC DNA]</scope>
    <source>
        <strain evidence="7 8">DSM 12130</strain>
    </source>
</reference>
<dbReference type="InterPro" id="IPR036250">
    <property type="entry name" value="AcylCo_DH-like_C"/>
</dbReference>
<dbReference type="Gene3D" id="2.40.110.10">
    <property type="entry name" value="Butyryl-CoA Dehydrogenase, subunit A, domain 2"/>
    <property type="match status" value="1"/>
</dbReference>
<comment type="similarity">
    <text evidence="2">Belongs to the acyl-CoA dehydrogenase family.</text>
</comment>
<dbReference type="PANTHER" id="PTHR43884">
    <property type="entry name" value="ACYL-COA DEHYDROGENASE"/>
    <property type="match status" value="1"/>
</dbReference>
<gene>
    <name evidence="7" type="ORF">SAMN05660330_00842</name>
</gene>
<dbReference type="GO" id="GO:0005886">
    <property type="term" value="C:plasma membrane"/>
    <property type="evidence" value="ECO:0007669"/>
    <property type="project" value="TreeGrafter"/>
</dbReference>
<accession>A0A1H0LSV6</accession>
<proteinExistence type="inferred from homology"/>
<comment type="subunit">
    <text evidence="3">Homotetramer.</text>
</comment>
<evidence type="ECO:0000313" key="8">
    <source>
        <dbReference type="Proteomes" id="UP000199073"/>
    </source>
</evidence>
<dbReference type="Proteomes" id="UP000199073">
    <property type="component" value="Unassembled WGS sequence"/>
</dbReference>
<dbReference type="EMBL" id="FNJI01000005">
    <property type="protein sequence ID" value="SDO71312.1"/>
    <property type="molecule type" value="Genomic_DNA"/>
</dbReference>
<keyword evidence="4" id="KW-0285">Flavoprotein</keyword>
<protein>
    <submittedName>
        <fullName evidence="7">Acyl-CoA dehydrogenase</fullName>
    </submittedName>
</protein>
<name>A0A1H0LSV6_9BACT</name>
<dbReference type="Pfam" id="PF00441">
    <property type="entry name" value="Acyl-CoA_dh_1"/>
    <property type="match status" value="1"/>
</dbReference>
<dbReference type="InterPro" id="IPR009100">
    <property type="entry name" value="AcylCoA_DH/oxidase_NM_dom_sf"/>
</dbReference>
<dbReference type="SUPFAM" id="SSF47203">
    <property type="entry name" value="Acyl-CoA dehydrogenase C-terminal domain-like"/>
    <property type="match status" value="1"/>
</dbReference>